<dbReference type="InterPro" id="IPR022484">
    <property type="entry name" value="PEP-CTERM/exosrtase_acylTfrase"/>
</dbReference>
<gene>
    <name evidence="1" type="ORF">SM757_28305</name>
</gene>
<dbReference type="InterPro" id="IPR016181">
    <property type="entry name" value="Acyl_CoA_acyltransferase"/>
</dbReference>
<accession>A0ABU5INN6</accession>
<keyword evidence="1" id="KW-0808">Transferase</keyword>
<evidence type="ECO:0000313" key="2">
    <source>
        <dbReference type="Proteomes" id="UP001293718"/>
    </source>
</evidence>
<reference evidence="1 2" key="1">
    <citation type="submission" date="2023-11" db="EMBL/GenBank/DDBJ databases">
        <title>Draft genome of Azohydromonas lata strain H1 (DSM1123), a polyhydroxyalkanoate producer.</title>
        <authorList>
            <person name="Traversa D."/>
            <person name="D'Addabbo P."/>
            <person name="Pazzani C."/>
            <person name="Manzari C."/>
            <person name="Chiara M."/>
            <person name="Scrascia M."/>
        </authorList>
    </citation>
    <scope>NUCLEOTIDE SEQUENCE [LARGE SCALE GENOMIC DNA]</scope>
    <source>
        <strain evidence="1 2">H1</strain>
    </source>
</reference>
<evidence type="ECO:0000313" key="1">
    <source>
        <dbReference type="EMBL" id="MDZ5460490.1"/>
    </source>
</evidence>
<name>A0ABU5INN6_9BURK</name>
<keyword evidence="2" id="KW-1185">Reference proteome</keyword>
<dbReference type="EMBL" id="JAXOJX010000071">
    <property type="protein sequence ID" value="MDZ5460490.1"/>
    <property type="molecule type" value="Genomic_DNA"/>
</dbReference>
<dbReference type="Pfam" id="PF13444">
    <property type="entry name" value="Acetyltransf_5"/>
    <property type="match status" value="1"/>
</dbReference>
<dbReference type="Proteomes" id="UP001293718">
    <property type="component" value="Unassembled WGS sequence"/>
</dbReference>
<dbReference type="SUPFAM" id="SSF55729">
    <property type="entry name" value="Acyl-CoA N-acyltransferases (Nat)"/>
    <property type="match status" value="1"/>
</dbReference>
<protein>
    <submittedName>
        <fullName evidence="1">PEP-CTERM/exosortase system-associated acyltransferase</fullName>
    </submittedName>
</protein>
<dbReference type="Gene3D" id="3.40.630.30">
    <property type="match status" value="1"/>
</dbReference>
<keyword evidence="1" id="KW-0012">Acyltransferase</keyword>
<dbReference type="RefSeq" id="WP_066334465.1">
    <property type="nucleotide sequence ID" value="NZ_JAXOJX010000071.1"/>
</dbReference>
<comment type="caution">
    <text evidence="1">The sequence shown here is derived from an EMBL/GenBank/DDBJ whole genome shotgun (WGS) entry which is preliminary data.</text>
</comment>
<dbReference type="GO" id="GO:0016746">
    <property type="term" value="F:acyltransferase activity"/>
    <property type="evidence" value="ECO:0007669"/>
    <property type="project" value="UniProtKB-KW"/>
</dbReference>
<proteinExistence type="predicted"/>
<organism evidence="1 2">
    <name type="scientific">Azohydromonas lata</name>
    <dbReference type="NCBI Taxonomy" id="45677"/>
    <lineage>
        <taxon>Bacteria</taxon>
        <taxon>Pseudomonadati</taxon>
        <taxon>Pseudomonadota</taxon>
        <taxon>Betaproteobacteria</taxon>
        <taxon>Burkholderiales</taxon>
        <taxon>Sphaerotilaceae</taxon>
        <taxon>Azohydromonas</taxon>
    </lineage>
</organism>
<dbReference type="NCBIfam" id="TIGR03694">
    <property type="entry name" value="exosort_acyl"/>
    <property type="match status" value="1"/>
</dbReference>
<sequence length="234" mass="26775">MENVTLIDRFTTHFDILPARTEASRLEVLQLRHAVYCEELAYEPVSPSGVESDEHDAHSEFALVRHRASGRAAGCVRLIKHPGPPDWRFPFEHACGERLQPDYLDPAWRQDATEVSRLAVHQDFRRRRGEYDSPEGGGNSVADTNDRHYPLIAMGLFLAATAMIINHGSHQSFVMVEPRLSRLLHSCGLNYTLVGEIVEHHGRRGPYRTQRHEILHYLRPEGRALLEHMQHALR</sequence>